<reference evidence="1 2" key="1">
    <citation type="journal article" date="2019" name="Int. J. Syst. Evol. Microbiol.">
        <title>The Global Catalogue of Microorganisms (GCM) 10K type strain sequencing project: providing services to taxonomists for standard genome sequencing and annotation.</title>
        <authorList>
            <consortium name="The Broad Institute Genomics Platform"/>
            <consortium name="The Broad Institute Genome Sequencing Center for Infectious Disease"/>
            <person name="Wu L."/>
            <person name="Ma J."/>
        </authorList>
    </citation>
    <scope>NUCLEOTIDE SEQUENCE [LARGE SCALE GENOMIC DNA]</scope>
    <source>
        <strain evidence="1 2">JCM 16221</strain>
    </source>
</reference>
<evidence type="ECO:0008006" key="3">
    <source>
        <dbReference type="Google" id="ProtNLM"/>
    </source>
</evidence>
<comment type="caution">
    <text evidence="1">The sequence shown here is derived from an EMBL/GenBank/DDBJ whole genome shotgun (WGS) entry which is preliminary data.</text>
</comment>
<evidence type="ECO:0000313" key="1">
    <source>
        <dbReference type="EMBL" id="GAA2332138.1"/>
    </source>
</evidence>
<dbReference type="Proteomes" id="UP001501218">
    <property type="component" value="Unassembled WGS sequence"/>
</dbReference>
<sequence>MATATARAAPHQLRSLDRMGIFSRAEADTAQSDAQQAWDAGDDIHVVEIRPRTKRINDRSRPLPDVARALESIESVGWQLDRHTFVGTNATLCAIFRRP</sequence>
<name>A0ABN3FKI0_9PSEU</name>
<evidence type="ECO:0000313" key="2">
    <source>
        <dbReference type="Proteomes" id="UP001501218"/>
    </source>
</evidence>
<protein>
    <recommendedName>
        <fullName evidence="3">Resolvase/invertase-type recombinase catalytic domain-containing protein</fullName>
    </recommendedName>
</protein>
<organism evidence="1 2">
    <name type="scientific">Saccharopolyspora halophila</name>
    <dbReference type="NCBI Taxonomy" id="405551"/>
    <lineage>
        <taxon>Bacteria</taxon>
        <taxon>Bacillati</taxon>
        <taxon>Actinomycetota</taxon>
        <taxon>Actinomycetes</taxon>
        <taxon>Pseudonocardiales</taxon>
        <taxon>Pseudonocardiaceae</taxon>
        <taxon>Saccharopolyspora</taxon>
    </lineage>
</organism>
<dbReference type="EMBL" id="BAAARA010000001">
    <property type="protein sequence ID" value="GAA2332138.1"/>
    <property type="molecule type" value="Genomic_DNA"/>
</dbReference>
<proteinExistence type="predicted"/>
<keyword evidence="2" id="KW-1185">Reference proteome</keyword>
<gene>
    <name evidence="1" type="ORF">GCM10009854_04170</name>
</gene>
<accession>A0ABN3FKI0</accession>